<dbReference type="EMBL" id="PYLS01000005">
    <property type="protein sequence ID" value="PST82690.1"/>
    <property type="molecule type" value="Genomic_DNA"/>
</dbReference>
<evidence type="ECO:0000313" key="1">
    <source>
        <dbReference type="EMBL" id="PST82690.1"/>
    </source>
</evidence>
<dbReference type="Proteomes" id="UP000240912">
    <property type="component" value="Unassembled WGS sequence"/>
</dbReference>
<gene>
    <name evidence="1" type="ORF">C7T94_08515</name>
</gene>
<organism evidence="1 2">
    <name type="scientific">Pedobacter yulinensis</name>
    <dbReference type="NCBI Taxonomy" id="2126353"/>
    <lineage>
        <taxon>Bacteria</taxon>
        <taxon>Pseudomonadati</taxon>
        <taxon>Bacteroidota</taxon>
        <taxon>Sphingobacteriia</taxon>
        <taxon>Sphingobacteriales</taxon>
        <taxon>Sphingobacteriaceae</taxon>
        <taxon>Pedobacter</taxon>
    </lineage>
</organism>
<evidence type="ECO:0000313" key="2">
    <source>
        <dbReference type="Proteomes" id="UP000240912"/>
    </source>
</evidence>
<sequence length="74" mass="8832">MEEIIFGDNLALNNKLKVYAYDIDRNAYLTINHRQNLGLMARKTEPFPVLPEIRKFPDSDTYYRLKTKDRTLRL</sequence>
<proteinExistence type="predicted"/>
<name>A0A2T3HJS8_9SPHI</name>
<protein>
    <submittedName>
        <fullName evidence="1">Uncharacterized protein</fullName>
    </submittedName>
</protein>
<dbReference type="AlphaFoldDB" id="A0A2T3HJS8"/>
<comment type="caution">
    <text evidence="1">The sequence shown here is derived from an EMBL/GenBank/DDBJ whole genome shotgun (WGS) entry which is preliminary data.</text>
</comment>
<accession>A0A2T3HJS8</accession>
<keyword evidence="2" id="KW-1185">Reference proteome</keyword>
<reference evidence="1 2" key="1">
    <citation type="submission" date="2018-03" db="EMBL/GenBank/DDBJ databases">
        <authorList>
            <person name="Keele B.F."/>
        </authorList>
    </citation>
    <scope>NUCLEOTIDE SEQUENCE [LARGE SCALE GENOMIC DNA]</scope>
    <source>
        <strain evidence="1 2">YL28-9</strain>
    </source>
</reference>